<evidence type="ECO:0000256" key="9">
    <source>
        <dbReference type="ARBA" id="ARBA00023180"/>
    </source>
</evidence>
<dbReference type="Gene3D" id="3.40.50.300">
    <property type="entry name" value="P-loop containing nucleotide triphosphate hydrolases"/>
    <property type="match status" value="1"/>
</dbReference>
<dbReference type="GO" id="GO:0000139">
    <property type="term" value="C:Golgi membrane"/>
    <property type="evidence" value="ECO:0007669"/>
    <property type="project" value="UniProtKB-SubCell"/>
</dbReference>
<sequence>MDKTIEDFFNYPHLLINDPMILKRTWNFMSYDIGLDDFDIPNGVNKSYLKSRPELMKEIDRFLNWTEENIDFFIISEKFDESLILLKDRLGWRIEDLIYFPLNKAAEPPKINEEDKIMLRDKTEEFSYIDYLLYERMKLKLDRMIEEKGPQLEVEVSKLRSLNSEFSEYCLENVEVDLSIHGAVKMLDNKVKNEHIDNRCCVETAISSKIYLEEVMEYMVNLCKLD</sequence>
<dbReference type="Pfam" id="PF06990">
    <property type="entry name" value="Gal-3-0_sulfotr"/>
    <property type="match status" value="1"/>
</dbReference>
<comment type="similarity">
    <text evidence="2">Belongs to the galactose-3-O-sulfotransferase family.</text>
</comment>
<protein>
    <submittedName>
        <fullName evidence="10">Galactosylceramide sulfotransferase</fullName>
    </submittedName>
</protein>
<dbReference type="PANTHER" id="PTHR14647:SF87">
    <property type="entry name" value="PUTATIVE-RELATED"/>
    <property type="match status" value="1"/>
</dbReference>
<comment type="subcellular location">
    <subcellularLocation>
        <location evidence="1">Golgi apparatus membrane</location>
        <topology evidence="1">Single-pass type II membrane protein</topology>
    </subcellularLocation>
</comment>
<keyword evidence="9" id="KW-0325">Glycoprotein</keyword>
<reference evidence="10 11" key="1">
    <citation type="journal article" date="2023" name="BMC Biol.">
        <title>The compact genome of the sponge Oopsacas minuta (Hexactinellida) is lacking key metazoan core genes.</title>
        <authorList>
            <person name="Santini S."/>
            <person name="Schenkelaars Q."/>
            <person name="Jourda C."/>
            <person name="Duchesne M."/>
            <person name="Belahbib H."/>
            <person name="Rocher C."/>
            <person name="Selva M."/>
            <person name="Riesgo A."/>
            <person name="Vervoort M."/>
            <person name="Leys S.P."/>
            <person name="Kodjabachian L."/>
            <person name="Le Bivic A."/>
            <person name="Borchiellini C."/>
            <person name="Claverie J.M."/>
            <person name="Renard E."/>
        </authorList>
    </citation>
    <scope>NUCLEOTIDE SEQUENCE [LARGE SCALE GENOMIC DNA]</scope>
    <source>
        <strain evidence="10">SPO-2</strain>
    </source>
</reference>
<evidence type="ECO:0000256" key="3">
    <source>
        <dbReference type="ARBA" id="ARBA00022679"/>
    </source>
</evidence>
<keyword evidence="4" id="KW-0812">Transmembrane</keyword>
<keyword evidence="8" id="KW-0472">Membrane</keyword>
<dbReference type="PANTHER" id="PTHR14647">
    <property type="entry name" value="GALACTOSE-3-O-SULFOTRANSFERASE"/>
    <property type="match status" value="1"/>
</dbReference>
<dbReference type="Proteomes" id="UP001165289">
    <property type="component" value="Unassembled WGS sequence"/>
</dbReference>
<gene>
    <name evidence="10" type="ORF">LOD99_14165</name>
</gene>
<keyword evidence="6" id="KW-1133">Transmembrane helix</keyword>
<evidence type="ECO:0000256" key="8">
    <source>
        <dbReference type="ARBA" id="ARBA00023136"/>
    </source>
</evidence>
<evidence type="ECO:0000256" key="6">
    <source>
        <dbReference type="ARBA" id="ARBA00022989"/>
    </source>
</evidence>
<evidence type="ECO:0000256" key="2">
    <source>
        <dbReference type="ARBA" id="ARBA00008124"/>
    </source>
</evidence>
<evidence type="ECO:0000256" key="5">
    <source>
        <dbReference type="ARBA" id="ARBA00022968"/>
    </source>
</evidence>
<accession>A0AAV7KKS6</accession>
<evidence type="ECO:0000256" key="4">
    <source>
        <dbReference type="ARBA" id="ARBA00022692"/>
    </source>
</evidence>
<organism evidence="10 11">
    <name type="scientific">Oopsacas minuta</name>
    <dbReference type="NCBI Taxonomy" id="111878"/>
    <lineage>
        <taxon>Eukaryota</taxon>
        <taxon>Metazoa</taxon>
        <taxon>Porifera</taxon>
        <taxon>Hexactinellida</taxon>
        <taxon>Hexasterophora</taxon>
        <taxon>Lyssacinosida</taxon>
        <taxon>Leucopsacidae</taxon>
        <taxon>Oopsacas</taxon>
    </lineage>
</organism>
<evidence type="ECO:0000256" key="1">
    <source>
        <dbReference type="ARBA" id="ARBA00004323"/>
    </source>
</evidence>
<keyword evidence="3" id="KW-0808">Transferase</keyword>
<evidence type="ECO:0000313" key="11">
    <source>
        <dbReference type="Proteomes" id="UP001165289"/>
    </source>
</evidence>
<evidence type="ECO:0000313" key="10">
    <source>
        <dbReference type="EMBL" id="KAI6660581.1"/>
    </source>
</evidence>
<dbReference type="InterPro" id="IPR027417">
    <property type="entry name" value="P-loop_NTPase"/>
</dbReference>
<dbReference type="AlphaFoldDB" id="A0AAV7KKS6"/>
<proteinExistence type="inferred from homology"/>
<keyword evidence="7" id="KW-0333">Golgi apparatus</keyword>
<dbReference type="InterPro" id="IPR009729">
    <property type="entry name" value="Gal-3-0_sulfotransfrase"/>
</dbReference>
<name>A0AAV7KKS6_9METZ</name>
<keyword evidence="5" id="KW-0735">Signal-anchor</keyword>
<keyword evidence="11" id="KW-1185">Reference proteome</keyword>
<comment type="caution">
    <text evidence="10">The sequence shown here is derived from an EMBL/GenBank/DDBJ whole genome shotgun (WGS) entry which is preliminary data.</text>
</comment>
<dbReference type="GO" id="GO:0001733">
    <property type="term" value="F:galactosylceramide sulfotransferase activity"/>
    <property type="evidence" value="ECO:0007669"/>
    <property type="project" value="InterPro"/>
</dbReference>
<dbReference type="GO" id="GO:0009247">
    <property type="term" value="P:glycolipid biosynthetic process"/>
    <property type="evidence" value="ECO:0007669"/>
    <property type="project" value="InterPro"/>
</dbReference>
<evidence type="ECO:0000256" key="7">
    <source>
        <dbReference type="ARBA" id="ARBA00023034"/>
    </source>
</evidence>
<dbReference type="EMBL" id="JAKMXF010000033">
    <property type="protein sequence ID" value="KAI6660581.1"/>
    <property type="molecule type" value="Genomic_DNA"/>
</dbReference>